<dbReference type="InterPro" id="IPR007061">
    <property type="entry name" value="MST-like"/>
</dbReference>
<reference evidence="2" key="1">
    <citation type="submission" date="2022-11" db="EMBL/GenBank/DDBJ databases">
        <authorList>
            <person name="Somphong A."/>
            <person name="Phongsopitanun W."/>
        </authorList>
    </citation>
    <scope>NUCLEOTIDE SEQUENCE</scope>
    <source>
        <strain evidence="2">Pm04-4</strain>
    </source>
</reference>
<organism evidence="2 3">
    <name type="scientific">Paractinoplanes pyxinae</name>
    <dbReference type="NCBI Taxonomy" id="2997416"/>
    <lineage>
        <taxon>Bacteria</taxon>
        <taxon>Bacillati</taxon>
        <taxon>Actinomycetota</taxon>
        <taxon>Actinomycetes</taxon>
        <taxon>Micromonosporales</taxon>
        <taxon>Micromonosporaceae</taxon>
        <taxon>Paractinoplanes</taxon>
    </lineage>
</organism>
<dbReference type="Proteomes" id="UP001151002">
    <property type="component" value="Unassembled WGS sequence"/>
</dbReference>
<proteinExistence type="predicted"/>
<accession>A0ABT4BG19</accession>
<dbReference type="InterPro" id="IPR034660">
    <property type="entry name" value="DinB/YfiT-like"/>
</dbReference>
<feature type="region of interest" description="Disordered" evidence="1">
    <location>
        <begin position="1"/>
        <end position="23"/>
    </location>
</feature>
<dbReference type="Gene3D" id="1.20.120.450">
    <property type="entry name" value="dinb family like domain"/>
    <property type="match status" value="1"/>
</dbReference>
<comment type="caution">
    <text evidence="2">The sequence shown here is derived from an EMBL/GenBank/DDBJ whole genome shotgun (WGS) entry which is preliminary data.</text>
</comment>
<feature type="region of interest" description="Disordered" evidence="1">
    <location>
        <begin position="173"/>
        <end position="193"/>
    </location>
</feature>
<dbReference type="EMBL" id="JAPNTZ010000027">
    <property type="protein sequence ID" value="MCY1145493.1"/>
    <property type="molecule type" value="Genomic_DNA"/>
</dbReference>
<dbReference type="Pfam" id="PF04978">
    <property type="entry name" value="MST"/>
    <property type="match status" value="1"/>
</dbReference>
<dbReference type="RefSeq" id="WP_267570113.1">
    <property type="nucleotide sequence ID" value="NZ_JAPNTZ010000027.1"/>
</dbReference>
<gene>
    <name evidence="2" type="ORF">OWR29_46460</name>
</gene>
<evidence type="ECO:0000256" key="1">
    <source>
        <dbReference type="SAM" id="MobiDB-lite"/>
    </source>
</evidence>
<name>A0ABT4BG19_9ACTN</name>
<evidence type="ECO:0000313" key="3">
    <source>
        <dbReference type="Proteomes" id="UP001151002"/>
    </source>
</evidence>
<dbReference type="SUPFAM" id="SSF109854">
    <property type="entry name" value="DinB/YfiT-like putative metalloenzymes"/>
    <property type="match status" value="1"/>
</dbReference>
<protein>
    <submittedName>
        <fullName evidence="2">DinB family protein</fullName>
    </submittedName>
</protein>
<evidence type="ECO:0000313" key="2">
    <source>
        <dbReference type="EMBL" id="MCY1145493.1"/>
    </source>
</evidence>
<sequence length="193" mass="21387">MEPTGEVQGYPEPPAVGDESSTLVGSLERQRATFEWKCSGLDGEQLAKRLDTSGLTLGRLLKHLAYMEDINFTRDLAGCELPRPWSEVDAAGRSQWVFESADADSSETLYQLWRDAVERSRSAVREALDWGGPQGTYRSGGGSEATVRRLLVDMIEEYARHTGHADILREAIDGRVGEDPPGPAFSWSDHHPR</sequence>
<keyword evidence="3" id="KW-1185">Reference proteome</keyword>